<reference evidence="1 2" key="1">
    <citation type="submission" date="2019-09" db="EMBL/GenBank/DDBJ databases">
        <title>The hologenome of the rock-dwelling lichen Lasallia pustulata.</title>
        <authorList>
            <person name="Greshake Tzovaras B."/>
            <person name="Segers F."/>
            <person name="Bicker A."/>
            <person name="Dal Grande F."/>
            <person name="Otte J."/>
            <person name="Hankeln T."/>
            <person name="Schmitt I."/>
            <person name="Ebersberger I."/>
        </authorList>
    </citation>
    <scope>NUCLEOTIDE SEQUENCE [LARGE SCALE GENOMIC DNA]</scope>
    <source>
        <strain evidence="1">A1-1</strain>
    </source>
</reference>
<name>A0A5M8PJK8_9LECA</name>
<dbReference type="PANTHER" id="PTHR28630:SF3">
    <property type="entry name" value="PEROXIREDOXIN-LIKE 2C"/>
    <property type="match status" value="1"/>
</dbReference>
<dbReference type="OrthoDB" id="40334at2759"/>
<dbReference type="PANTHER" id="PTHR28630">
    <property type="match status" value="1"/>
</dbReference>
<sequence length="114" mass="12463">MAGCAYPLYAEPTRKIYDILGMTSNLALGATKPRYLQKSTLVTTLQSIVRTVSAGRDALKGGDFKQIGGEFLFESGEVKWCHRMENTRDHAELEVLREVLGVEEEKKGGGEAGA</sequence>
<dbReference type="InterPro" id="IPR032801">
    <property type="entry name" value="PXL2A/B/C"/>
</dbReference>
<protein>
    <submittedName>
        <fullName evidence="1">Uncharacterized protein</fullName>
    </submittedName>
</protein>
<dbReference type="Proteomes" id="UP000324767">
    <property type="component" value="Unassembled WGS sequence"/>
</dbReference>
<evidence type="ECO:0000313" key="2">
    <source>
        <dbReference type="Proteomes" id="UP000324767"/>
    </source>
</evidence>
<dbReference type="EMBL" id="VXIT01000011">
    <property type="protein sequence ID" value="KAA6409170.1"/>
    <property type="molecule type" value="Genomic_DNA"/>
</dbReference>
<accession>A0A5M8PJK8</accession>
<proteinExistence type="predicted"/>
<organism evidence="1 2">
    <name type="scientific">Lasallia pustulata</name>
    <dbReference type="NCBI Taxonomy" id="136370"/>
    <lineage>
        <taxon>Eukaryota</taxon>
        <taxon>Fungi</taxon>
        <taxon>Dikarya</taxon>
        <taxon>Ascomycota</taxon>
        <taxon>Pezizomycotina</taxon>
        <taxon>Lecanoromycetes</taxon>
        <taxon>OSLEUM clade</taxon>
        <taxon>Umbilicariomycetidae</taxon>
        <taxon>Umbilicariales</taxon>
        <taxon>Umbilicariaceae</taxon>
        <taxon>Lasallia</taxon>
    </lineage>
</organism>
<gene>
    <name evidence="1" type="ORF">FRX48_06723</name>
</gene>
<evidence type="ECO:0000313" key="1">
    <source>
        <dbReference type="EMBL" id="KAA6409170.1"/>
    </source>
</evidence>
<dbReference type="Pfam" id="PF13911">
    <property type="entry name" value="AhpC-TSA_2"/>
    <property type="match status" value="1"/>
</dbReference>
<dbReference type="AlphaFoldDB" id="A0A5M8PJK8"/>
<comment type="caution">
    <text evidence="1">The sequence shown here is derived from an EMBL/GenBank/DDBJ whole genome shotgun (WGS) entry which is preliminary data.</text>
</comment>